<sequence length="703" mass="79778">MWPHSFIVSLFLFYLARNASALDGNISPLRYDIQIQLPTASQQDALIPAFFGFVRIDFMLTKRILSKDQYIGYRKHKAQLKSYQVRNNGVSFALDAVNLTNFENVTLEGDGRIMNISNIKILKEKVVFFLPEHVLNPGKYSLKIERYSGVITYDHGIFYREAGENPVLTTQLFPANAKSVFPCIDDIGARATFKLALIHPHHTIAISSTIPQESPSSLNANWKITKFVETSSISPYMLAFAVLPIEYNQITTGSKLPINIFSNRLQVDGSFPFELANLTGQIYDEVSQILNDNLPLAQLNILLVDEAKPSRSFGLLTMDRNSLRKADRTSKIYMITKAIVQQWFGGILTVPTWQEFCIQDDIAEYLTTKVIKSLAKDKETYDLFRLSTYLKVQLAETFFAPGEGVTLSHITHSQIESRCGLKGAVMLESLETVVGENAVLTAIRRLTSSKHRSFHFRDFTESFRSISVDKNINIAMVLDFWNHNGGQPLLSVTRNETLISLRQMNIGRQAKTMSGSWSNMPLWPLRIDVKNVSLPFDFMISQALDMAPISKKIVTLVNLGYQNHYRVNYDAEVWNTILQKMTTSELNSFSPRMRAQLVGDFCYFNSLNLIDKSKAEDLRQGFLQIMRRHVDSFPLCEFYAFWCVGGHQKRISLRKERKALIEEHVESTFASLSNQKEYACGANLRPTQAASKLCNLAFGVDCM</sequence>
<organism evidence="11 12">
    <name type="scientific">Steinernema hermaphroditum</name>
    <dbReference type="NCBI Taxonomy" id="289476"/>
    <lineage>
        <taxon>Eukaryota</taxon>
        <taxon>Metazoa</taxon>
        <taxon>Ecdysozoa</taxon>
        <taxon>Nematoda</taxon>
        <taxon>Chromadorea</taxon>
        <taxon>Rhabditida</taxon>
        <taxon>Tylenchina</taxon>
        <taxon>Panagrolaimomorpha</taxon>
        <taxon>Strongyloidoidea</taxon>
        <taxon>Steinernematidae</taxon>
        <taxon>Steinernema</taxon>
    </lineage>
</organism>
<proteinExistence type="inferred from homology"/>
<dbReference type="GO" id="GO:0006508">
    <property type="term" value="P:proteolysis"/>
    <property type="evidence" value="ECO:0007669"/>
    <property type="project" value="UniProtKB-KW"/>
</dbReference>
<gene>
    <name evidence="11" type="ORF">QR680_001231</name>
</gene>
<dbReference type="PRINTS" id="PR00756">
    <property type="entry name" value="ALADIPTASE"/>
</dbReference>
<reference evidence="11" key="1">
    <citation type="submission" date="2023-06" db="EMBL/GenBank/DDBJ databases">
        <title>Genomic analysis of the entomopathogenic nematode Steinernema hermaphroditum.</title>
        <authorList>
            <person name="Schwarz E.M."/>
            <person name="Heppert J.K."/>
            <person name="Baniya A."/>
            <person name="Schwartz H.T."/>
            <person name="Tan C.-H."/>
            <person name="Antoshechkin I."/>
            <person name="Sternberg P.W."/>
            <person name="Goodrich-Blair H."/>
            <person name="Dillman A.R."/>
        </authorList>
    </citation>
    <scope>NUCLEOTIDE SEQUENCE</scope>
    <source>
        <strain evidence="11">PS9179</strain>
        <tissue evidence="11">Whole animal</tissue>
    </source>
</reference>
<dbReference type="InterPro" id="IPR001930">
    <property type="entry name" value="Peptidase_M1"/>
</dbReference>
<evidence type="ECO:0000256" key="1">
    <source>
        <dbReference type="ARBA" id="ARBA00001947"/>
    </source>
</evidence>
<dbReference type="GO" id="GO:0008270">
    <property type="term" value="F:zinc ion binding"/>
    <property type="evidence" value="ECO:0007669"/>
    <property type="project" value="InterPro"/>
</dbReference>
<protein>
    <recommendedName>
        <fullName evidence="13">Aminopeptidase</fullName>
    </recommendedName>
</protein>
<evidence type="ECO:0000256" key="8">
    <source>
        <dbReference type="SAM" id="SignalP"/>
    </source>
</evidence>
<feature type="chain" id="PRO_5041244628" description="Aminopeptidase" evidence="8">
    <location>
        <begin position="22"/>
        <end position="703"/>
    </location>
</feature>
<dbReference type="GO" id="GO:0005615">
    <property type="term" value="C:extracellular space"/>
    <property type="evidence" value="ECO:0007669"/>
    <property type="project" value="TreeGrafter"/>
</dbReference>
<dbReference type="Gene3D" id="2.60.40.1730">
    <property type="entry name" value="tricorn interacting facor f3 domain"/>
    <property type="match status" value="1"/>
</dbReference>
<evidence type="ECO:0000256" key="5">
    <source>
        <dbReference type="ARBA" id="ARBA00022801"/>
    </source>
</evidence>
<dbReference type="Pfam" id="PF17900">
    <property type="entry name" value="Peptidase_M1_N"/>
    <property type="match status" value="1"/>
</dbReference>
<dbReference type="EMBL" id="JAUCMV010000005">
    <property type="protein sequence ID" value="KAK0395326.1"/>
    <property type="molecule type" value="Genomic_DNA"/>
</dbReference>
<feature type="signal peptide" evidence="8">
    <location>
        <begin position="1"/>
        <end position="21"/>
    </location>
</feature>
<dbReference type="InterPro" id="IPR027268">
    <property type="entry name" value="Peptidase_M4/M1_CTD_sf"/>
</dbReference>
<evidence type="ECO:0000256" key="7">
    <source>
        <dbReference type="ARBA" id="ARBA00023049"/>
    </source>
</evidence>
<keyword evidence="8" id="KW-0732">Signal</keyword>
<dbReference type="InterPro" id="IPR042097">
    <property type="entry name" value="Aminopeptidase_N-like_N_sf"/>
</dbReference>
<dbReference type="PANTHER" id="PTHR11533">
    <property type="entry name" value="PROTEASE M1 ZINC METALLOPROTEASE"/>
    <property type="match status" value="1"/>
</dbReference>
<keyword evidence="6" id="KW-0862">Zinc</keyword>
<keyword evidence="12" id="KW-1185">Reference proteome</keyword>
<dbReference type="InterPro" id="IPR045357">
    <property type="entry name" value="Aminopeptidase_N-like_N"/>
</dbReference>
<comment type="cofactor">
    <cofactor evidence="1">
        <name>Zn(2+)</name>
        <dbReference type="ChEBI" id="CHEBI:29105"/>
    </cofactor>
</comment>
<evidence type="ECO:0000256" key="6">
    <source>
        <dbReference type="ARBA" id="ARBA00022833"/>
    </source>
</evidence>
<evidence type="ECO:0000259" key="10">
    <source>
        <dbReference type="Pfam" id="PF17900"/>
    </source>
</evidence>
<dbReference type="InterPro" id="IPR050344">
    <property type="entry name" value="Peptidase_M1_aminopeptidases"/>
</dbReference>
<dbReference type="InterPro" id="IPR014782">
    <property type="entry name" value="Peptidase_M1_dom"/>
</dbReference>
<dbReference type="SUPFAM" id="SSF55486">
    <property type="entry name" value="Metalloproteases ('zincins'), catalytic domain"/>
    <property type="match status" value="1"/>
</dbReference>
<evidence type="ECO:0000259" key="9">
    <source>
        <dbReference type="Pfam" id="PF01433"/>
    </source>
</evidence>
<dbReference type="GO" id="GO:0005737">
    <property type="term" value="C:cytoplasm"/>
    <property type="evidence" value="ECO:0007669"/>
    <property type="project" value="TreeGrafter"/>
</dbReference>
<dbReference type="GO" id="GO:0043171">
    <property type="term" value="P:peptide catabolic process"/>
    <property type="evidence" value="ECO:0007669"/>
    <property type="project" value="TreeGrafter"/>
</dbReference>
<comment type="similarity">
    <text evidence="2">Belongs to the peptidase M1 family.</text>
</comment>
<keyword evidence="4" id="KW-0479">Metal-binding</keyword>
<keyword evidence="3" id="KW-0645">Protease</keyword>
<evidence type="ECO:0000256" key="4">
    <source>
        <dbReference type="ARBA" id="ARBA00022723"/>
    </source>
</evidence>
<dbReference type="PANTHER" id="PTHR11533:SF192">
    <property type="entry name" value="GH"/>
    <property type="match status" value="1"/>
</dbReference>
<comment type="caution">
    <text evidence="11">The sequence shown here is derived from an EMBL/GenBank/DDBJ whole genome shotgun (WGS) entry which is preliminary data.</text>
</comment>
<evidence type="ECO:0000256" key="3">
    <source>
        <dbReference type="ARBA" id="ARBA00022670"/>
    </source>
</evidence>
<dbReference type="GO" id="GO:0070006">
    <property type="term" value="F:metalloaminopeptidase activity"/>
    <property type="evidence" value="ECO:0007669"/>
    <property type="project" value="TreeGrafter"/>
</dbReference>
<keyword evidence="7" id="KW-0482">Metalloprotease</keyword>
<dbReference type="Pfam" id="PF01433">
    <property type="entry name" value="Peptidase_M1"/>
    <property type="match status" value="1"/>
</dbReference>
<accession>A0AA39LF13</accession>
<keyword evidence="5" id="KW-0378">Hydrolase</keyword>
<evidence type="ECO:0000313" key="11">
    <source>
        <dbReference type="EMBL" id="KAK0395326.1"/>
    </source>
</evidence>
<evidence type="ECO:0000256" key="2">
    <source>
        <dbReference type="ARBA" id="ARBA00010136"/>
    </source>
</evidence>
<dbReference type="GO" id="GO:0042277">
    <property type="term" value="F:peptide binding"/>
    <property type="evidence" value="ECO:0007669"/>
    <property type="project" value="TreeGrafter"/>
</dbReference>
<evidence type="ECO:0000313" key="12">
    <source>
        <dbReference type="Proteomes" id="UP001175271"/>
    </source>
</evidence>
<feature type="domain" description="Peptidase M1 membrane alanine aminopeptidase" evidence="9">
    <location>
        <begin position="316"/>
        <end position="478"/>
    </location>
</feature>
<dbReference type="Gene3D" id="1.10.390.10">
    <property type="entry name" value="Neutral Protease Domain 2"/>
    <property type="match status" value="1"/>
</dbReference>
<feature type="domain" description="Aminopeptidase N-like N-terminal" evidence="10">
    <location>
        <begin position="103"/>
        <end position="237"/>
    </location>
</feature>
<dbReference type="Proteomes" id="UP001175271">
    <property type="component" value="Unassembled WGS sequence"/>
</dbReference>
<name>A0AA39LF13_9BILA</name>
<dbReference type="GO" id="GO:0016020">
    <property type="term" value="C:membrane"/>
    <property type="evidence" value="ECO:0007669"/>
    <property type="project" value="TreeGrafter"/>
</dbReference>
<evidence type="ECO:0008006" key="13">
    <source>
        <dbReference type="Google" id="ProtNLM"/>
    </source>
</evidence>
<dbReference type="SUPFAM" id="SSF63737">
    <property type="entry name" value="Leukotriene A4 hydrolase N-terminal domain"/>
    <property type="match status" value="1"/>
</dbReference>
<dbReference type="AlphaFoldDB" id="A0AA39LF13"/>